<dbReference type="EMBL" id="JBKAMQ010000002">
    <property type="protein sequence ID" value="MFN6509382.1"/>
    <property type="molecule type" value="Genomic_DNA"/>
</dbReference>
<evidence type="ECO:0000313" key="3">
    <source>
        <dbReference type="Proteomes" id="UP001635788"/>
    </source>
</evidence>
<reference evidence="2 3" key="1">
    <citation type="submission" date="2024-12" db="EMBL/GenBank/DDBJ databases">
        <authorList>
            <person name="Alaofin S."/>
            <person name="Velasco D."/>
            <person name="Li D."/>
            <person name="Baldwin T."/>
            <person name="Liu Z."/>
            <person name="Schachterle J.K."/>
        </authorList>
    </citation>
    <scope>NUCLEOTIDE SEQUENCE [LARGE SCALE GENOMIC DNA]</scope>
    <source>
        <strain evidence="2 3">B1</strain>
    </source>
</reference>
<evidence type="ECO:0000313" key="2">
    <source>
        <dbReference type="EMBL" id="MFN6509382.1"/>
    </source>
</evidence>
<keyword evidence="3" id="KW-1185">Reference proteome</keyword>
<gene>
    <name evidence="2" type="ORF">ACK3FC_19790</name>
</gene>
<dbReference type="RefSeq" id="WP_155646543.1">
    <property type="nucleotide sequence ID" value="NZ_JBKAMQ010000002.1"/>
</dbReference>
<organism evidence="2 3">
    <name type="scientific">Xanthomonas translucens pv. translucens</name>
    <dbReference type="NCBI Taxonomy" id="134875"/>
    <lineage>
        <taxon>Bacteria</taxon>
        <taxon>Pseudomonadati</taxon>
        <taxon>Pseudomonadota</taxon>
        <taxon>Gammaproteobacteria</taxon>
        <taxon>Lysobacterales</taxon>
        <taxon>Lysobacteraceae</taxon>
        <taxon>Xanthomonas</taxon>
        <taxon>Xanthomonas translucens group</taxon>
    </lineage>
</organism>
<comment type="caution">
    <text evidence="2">The sequence shown here is derived from an EMBL/GenBank/DDBJ whole genome shotgun (WGS) entry which is preliminary data.</text>
</comment>
<sequence>MTAETQLRIANCLLAHLIQHHPTRHLPERLDDIRHWLDMAAEQMRGRVGPGEGFARQPPTPASPTAGIQVRRAVVDRNFLPPKFPDVHQWRAARAKKDDLLPPTPSRKRPTLH</sequence>
<evidence type="ECO:0000256" key="1">
    <source>
        <dbReference type="SAM" id="MobiDB-lite"/>
    </source>
</evidence>
<accession>A0ABW9L012</accession>
<dbReference type="Proteomes" id="UP001635788">
    <property type="component" value="Unassembled WGS sequence"/>
</dbReference>
<feature type="region of interest" description="Disordered" evidence="1">
    <location>
        <begin position="91"/>
        <end position="113"/>
    </location>
</feature>
<proteinExistence type="predicted"/>
<protein>
    <submittedName>
        <fullName evidence="2">Uncharacterized protein</fullName>
    </submittedName>
</protein>
<feature type="compositionally biased region" description="Basic and acidic residues" evidence="1">
    <location>
        <begin position="91"/>
        <end position="100"/>
    </location>
</feature>
<name>A0ABW9L012_XANCT</name>